<proteinExistence type="predicted"/>
<protein>
    <submittedName>
        <fullName evidence="3">Uncharacterized protein LOC107461408</fullName>
    </submittedName>
</protein>
<dbReference type="RefSeq" id="XP_015935375.1">
    <property type="nucleotide sequence ID" value="XM_016079889.3"/>
</dbReference>
<keyword evidence="2" id="KW-1185">Reference proteome</keyword>
<keyword evidence="1" id="KW-0812">Transmembrane</keyword>
<evidence type="ECO:0000313" key="3">
    <source>
        <dbReference type="RefSeq" id="XP_015935375.1"/>
    </source>
</evidence>
<dbReference type="OrthoDB" id="1885878at2759"/>
<evidence type="ECO:0000256" key="1">
    <source>
        <dbReference type="SAM" id="Phobius"/>
    </source>
</evidence>
<name>A0A6P4C1D8_ARADU</name>
<organism evidence="2 3">
    <name type="scientific">Arachis duranensis</name>
    <name type="common">Wild peanut</name>
    <dbReference type="NCBI Taxonomy" id="130453"/>
    <lineage>
        <taxon>Eukaryota</taxon>
        <taxon>Viridiplantae</taxon>
        <taxon>Streptophyta</taxon>
        <taxon>Embryophyta</taxon>
        <taxon>Tracheophyta</taxon>
        <taxon>Spermatophyta</taxon>
        <taxon>Magnoliopsida</taxon>
        <taxon>eudicotyledons</taxon>
        <taxon>Gunneridae</taxon>
        <taxon>Pentapetalae</taxon>
        <taxon>rosids</taxon>
        <taxon>fabids</taxon>
        <taxon>Fabales</taxon>
        <taxon>Fabaceae</taxon>
        <taxon>Papilionoideae</taxon>
        <taxon>50 kb inversion clade</taxon>
        <taxon>dalbergioids sensu lato</taxon>
        <taxon>Dalbergieae</taxon>
        <taxon>Pterocarpus clade</taxon>
        <taxon>Arachis</taxon>
    </lineage>
</organism>
<sequence length="167" mass="17327">MGLSASKRVKSSLSNSPEFDSACDSTFSHCLDLTQHAFPGVLPYQLNSAAEHLHGQLSTHALIQRWVDAPPDRSQVDSALRRVTNRSSSKSGNEILGPVMFKDWALELYTDAVLSGAGKALLLRVPVGVAGIAGVGAVTHAGGQVVGTAVGAYSLGVAVSIFLALSA</sequence>
<keyword evidence="1" id="KW-0472">Membrane</keyword>
<reference evidence="2" key="1">
    <citation type="journal article" date="2016" name="Nat. Genet.">
        <title>The genome sequences of Arachis duranensis and Arachis ipaensis, the diploid ancestors of cultivated peanut.</title>
        <authorList>
            <person name="Bertioli D.J."/>
            <person name="Cannon S.B."/>
            <person name="Froenicke L."/>
            <person name="Huang G."/>
            <person name="Farmer A.D."/>
            <person name="Cannon E.K."/>
            <person name="Liu X."/>
            <person name="Gao D."/>
            <person name="Clevenger J."/>
            <person name="Dash S."/>
            <person name="Ren L."/>
            <person name="Moretzsohn M.C."/>
            <person name="Shirasawa K."/>
            <person name="Huang W."/>
            <person name="Vidigal B."/>
            <person name="Abernathy B."/>
            <person name="Chu Y."/>
            <person name="Niederhuth C.E."/>
            <person name="Umale P."/>
            <person name="Araujo A.C."/>
            <person name="Kozik A."/>
            <person name="Kim K.D."/>
            <person name="Burow M.D."/>
            <person name="Varshney R.K."/>
            <person name="Wang X."/>
            <person name="Zhang X."/>
            <person name="Barkley N."/>
            <person name="Guimaraes P.M."/>
            <person name="Isobe S."/>
            <person name="Guo B."/>
            <person name="Liao B."/>
            <person name="Stalker H.T."/>
            <person name="Schmitz R.J."/>
            <person name="Scheffler B.E."/>
            <person name="Leal-Bertioli S.C."/>
            <person name="Xun X."/>
            <person name="Jackson S.A."/>
            <person name="Michelmore R."/>
            <person name="Ozias-Akins P."/>
        </authorList>
    </citation>
    <scope>NUCLEOTIDE SEQUENCE [LARGE SCALE GENOMIC DNA]</scope>
    <source>
        <strain evidence="2">cv. V14167</strain>
    </source>
</reference>
<dbReference type="GeneID" id="107461408"/>
<feature type="transmembrane region" description="Helical" evidence="1">
    <location>
        <begin position="121"/>
        <end position="139"/>
    </location>
</feature>
<gene>
    <name evidence="3" type="primary">LOC107461408</name>
</gene>
<dbReference type="PANTHER" id="PTHR36743">
    <property type="entry name" value="OS04G0495300 PROTEIN"/>
    <property type="match status" value="1"/>
</dbReference>
<reference evidence="3" key="2">
    <citation type="submission" date="2025-08" db="UniProtKB">
        <authorList>
            <consortium name="RefSeq"/>
        </authorList>
    </citation>
    <scope>IDENTIFICATION</scope>
    <source>
        <tissue evidence="3">Whole plant</tissue>
    </source>
</reference>
<dbReference type="Proteomes" id="UP000515211">
    <property type="component" value="Chromosome 8"/>
</dbReference>
<dbReference type="KEGG" id="adu:107461408"/>
<dbReference type="PANTHER" id="PTHR36743:SF1">
    <property type="entry name" value="OS04G0495300 PROTEIN"/>
    <property type="match status" value="1"/>
</dbReference>
<feature type="transmembrane region" description="Helical" evidence="1">
    <location>
        <begin position="145"/>
        <end position="165"/>
    </location>
</feature>
<dbReference type="AlphaFoldDB" id="A0A6P4C1D8"/>
<keyword evidence="1" id="KW-1133">Transmembrane helix</keyword>
<accession>A0A6P4C1D8</accession>
<evidence type="ECO:0000313" key="2">
    <source>
        <dbReference type="Proteomes" id="UP000515211"/>
    </source>
</evidence>